<evidence type="ECO:0000256" key="1">
    <source>
        <dbReference type="ARBA" id="ARBA00022670"/>
    </source>
</evidence>
<dbReference type="InterPro" id="IPR002933">
    <property type="entry name" value="Peptidase_M20"/>
</dbReference>
<proteinExistence type="predicted"/>
<dbReference type="NCBIfam" id="NF005034">
    <property type="entry name" value="PRK06446.1"/>
    <property type="match status" value="1"/>
</dbReference>
<dbReference type="Proteomes" id="UP000024332">
    <property type="component" value="Unassembled WGS sequence"/>
</dbReference>
<dbReference type="Gene3D" id="3.40.630.10">
    <property type="entry name" value="Zn peptidases"/>
    <property type="match status" value="1"/>
</dbReference>
<dbReference type="AlphaFoldDB" id="A0A031LR56"/>
<dbReference type="Gene3D" id="3.30.70.360">
    <property type="match status" value="1"/>
</dbReference>
<keyword evidence="3" id="KW-0378">Hydrolase</keyword>
<dbReference type="Pfam" id="PF01546">
    <property type="entry name" value="Peptidase_M20"/>
    <property type="match status" value="1"/>
</dbReference>
<protein>
    <recommendedName>
        <fullName evidence="5">Peptidase M20 dimerisation domain-containing protein</fullName>
    </recommendedName>
</protein>
<dbReference type="RefSeq" id="WP_048099148.1">
    <property type="nucleotide sequence ID" value="NZ_JFZT01000028.1"/>
</dbReference>
<evidence type="ECO:0000256" key="2">
    <source>
        <dbReference type="ARBA" id="ARBA00022723"/>
    </source>
</evidence>
<evidence type="ECO:0000256" key="3">
    <source>
        <dbReference type="ARBA" id="ARBA00022801"/>
    </source>
</evidence>
<organism evidence="6 7">
    <name type="scientific">Candidatus Acidianus copahuensis</name>
    <dbReference type="NCBI Taxonomy" id="1160895"/>
    <lineage>
        <taxon>Archaea</taxon>
        <taxon>Thermoproteota</taxon>
        <taxon>Thermoprotei</taxon>
        <taxon>Sulfolobales</taxon>
        <taxon>Sulfolobaceae</taxon>
        <taxon>Acidianus</taxon>
    </lineage>
</organism>
<reference evidence="6 7" key="1">
    <citation type="submission" date="2014-03" db="EMBL/GenBank/DDBJ databases">
        <title>Draft genome sequence of the novel thermoacidophilic archaea Acidianus copahuensis ALE1 strain, isolated from Copahue volcanic area in Neuquen Argentina.</title>
        <authorList>
            <person name="Urbieta M.S."/>
            <person name="Rascovan N."/>
            <person name="Castro C."/>
            <person name="Revale S."/>
            <person name="Giaveno M.A."/>
            <person name="Vazquez M.P."/>
            <person name="Donati E.R."/>
        </authorList>
    </citation>
    <scope>NUCLEOTIDE SEQUENCE [LARGE SCALE GENOMIC DNA]</scope>
    <source>
        <strain evidence="6 7">ALE1</strain>
    </source>
</reference>
<keyword evidence="7" id="KW-1185">Reference proteome</keyword>
<dbReference type="EMBL" id="JFZT01000028">
    <property type="protein sequence ID" value="EZQ10311.1"/>
    <property type="molecule type" value="Genomic_DNA"/>
</dbReference>
<gene>
    <name evidence="6" type="ORF">CM19_04230</name>
</gene>
<comment type="caution">
    <text evidence="6">The sequence shown here is derived from an EMBL/GenBank/DDBJ whole genome shotgun (WGS) entry which is preliminary data.</text>
</comment>
<dbReference type="GO" id="GO:0046872">
    <property type="term" value="F:metal ion binding"/>
    <property type="evidence" value="ECO:0007669"/>
    <property type="project" value="UniProtKB-KW"/>
</dbReference>
<dbReference type="OrthoDB" id="24854at2157"/>
<dbReference type="InterPro" id="IPR051458">
    <property type="entry name" value="Cyt/Met_Dipeptidase"/>
</dbReference>
<dbReference type="GO" id="GO:0006508">
    <property type="term" value="P:proteolysis"/>
    <property type="evidence" value="ECO:0007669"/>
    <property type="project" value="UniProtKB-KW"/>
</dbReference>
<feature type="coiled-coil region" evidence="4">
    <location>
        <begin position="225"/>
        <end position="256"/>
    </location>
</feature>
<sequence length="433" mass="48209">MEAKDTLIRFLRIPSISATGEGIEDTVNFLSEIMKSIGIKTEIEKAGGNPVIFGEINVGSKKTILIYNHYDVQPVDPLNEWKHPPFSAIEENNRIYARGSSDNKGTLIARLFAIKDLMDKGELGVNVKFLYEGEEEIGSVHLENYIEKNKDKLKANSVLMEGSSLDYKGRPLIVLGVKGLLYVELSLDYGLKDLHSSNAPIVKNPCWDMVKVLNSLIRDDGNIDIDGFYEDIRNLTEEEEELLDQYDINYEEIKKSLGNFPMKYENKNDIVKALLTYPTCNIDGIDCGYTGEGSKTIVPHKIVVKMDFRLVPDQDPYKILNGLKEKLKSIGFSGEIKVLGAERPVRTSLSSEIVKATKNAAKEVYGDYIIIPNSAGTQPMGLFVYNLGIKDAVSAIGVGDPSSNPHAPNESISLDNFYKAIKHTQLTLINYSM</sequence>
<dbReference type="STRING" id="1160895.CM19_04230"/>
<name>A0A031LR56_9CREN</name>
<dbReference type="Pfam" id="PF07687">
    <property type="entry name" value="M20_dimer"/>
    <property type="match status" value="1"/>
</dbReference>
<keyword evidence="4" id="KW-0175">Coiled coil</keyword>
<dbReference type="PANTHER" id="PTHR43270:SF8">
    <property type="entry name" value="DI- AND TRIPEPTIDASE DUG2-RELATED"/>
    <property type="match status" value="1"/>
</dbReference>
<evidence type="ECO:0000313" key="7">
    <source>
        <dbReference type="Proteomes" id="UP000024332"/>
    </source>
</evidence>
<dbReference type="PANTHER" id="PTHR43270">
    <property type="entry name" value="BETA-ALA-HIS DIPEPTIDASE"/>
    <property type="match status" value="1"/>
</dbReference>
<dbReference type="GO" id="GO:0008233">
    <property type="term" value="F:peptidase activity"/>
    <property type="evidence" value="ECO:0007669"/>
    <property type="project" value="UniProtKB-KW"/>
</dbReference>
<keyword evidence="1" id="KW-0645">Protease</keyword>
<feature type="domain" description="Peptidase M20 dimerisation" evidence="5">
    <location>
        <begin position="192"/>
        <end position="330"/>
    </location>
</feature>
<evidence type="ECO:0000256" key="4">
    <source>
        <dbReference type="SAM" id="Coils"/>
    </source>
</evidence>
<keyword evidence="2" id="KW-0479">Metal-binding</keyword>
<accession>A0A031LR56</accession>
<evidence type="ECO:0000313" key="6">
    <source>
        <dbReference type="EMBL" id="EZQ10311.1"/>
    </source>
</evidence>
<evidence type="ECO:0000259" key="5">
    <source>
        <dbReference type="Pfam" id="PF07687"/>
    </source>
</evidence>
<dbReference type="InterPro" id="IPR011650">
    <property type="entry name" value="Peptidase_M20_dimer"/>
</dbReference>
<dbReference type="SUPFAM" id="SSF53187">
    <property type="entry name" value="Zn-dependent exopeptidases"/>
    <property type="match status" value="1"/>
</dbReference>